<dbReference type="Proteomes" id="UP000306145">
    <property type="component" value="Unassembled WGS sequence"/>
</dbReference>
<keyword evidence="3" id="KW-1185">Reference proteome</keyword>
<dbReference type="GO" id="GO:0003824">
    <property type="term" value="F:catalytic activity"/>
    <property type="evidence" value="ECO:0007669"/>
    <property type="project" value="InterPro"/>
</dbReference>
<feature type="domain" description="EcoEI R protein C-terminal" evidence="1">
    <location>
        <begin position="2"/>
        <end position="98"/>
    </location>
</feature>
<evidence type="ECO:0000313" key="3">
    <source>
        <dbReference type="Proteomes" id="UP000306145"/>
    </source>
</evidence>
<evidence type="ECO:0000259" key="1">
    <source>
        <dbReference type="Pfam" id="PF08463"/>
    </source>
</evidence>
<dbReference type="InterPro" id="IPR013670">
    <property type="entry name" value="EcoEI_R_C_dom"/>
</dbReference>
<evidence type="ECO:0000313" key="2">
    <source>
        <dbReference type="EMBL" id="TNH27482.1"/>
    </source>
</evidence>
<name>A0A5C4QK24_9ACTN</name>
<dbReference type="EMBL" id="VDFY01000170">
    <property type="protein sequence ID" value="TNH27482.1"/>
    <property type="molecule type" value="Genomic_DNA"/>
</dbReference>
<comment type="caution">
    <text evidence="2">The sequence shown here is derived from an EMBL/GenBank/DDBJ whole genome shotgun (WGS) entry which is preliminary data.</text>
</comment>
<dbReference type="AlphaFoldDB" id="A0A5C4QK24"/>
<dbReference type="OrthoDB" id="9758243at2"/>
<proteinExistence type="predicted"/>
<dbReference type="GO" id="GO:0006304">
    <property type="term" value="P:DNA modification"/>
    <property type="evidence" value="ECO:0007669"/>
    <property type="project" value="InterPro"/>
</dbReference>
<reference evidence="2 3" key="1">
    <citation type="submission" date="2019-06" db="EMBL/GenBank/DDBJ databases">
        <title>Micromonospora ordensis sp. nov., isolated from deep marine sediment.</title>
        <authorList>
            <person name="Veyisoglu A."/>
            <person name="Carro L."/>
            <person name="Klenk H.-P."/>
            <person name="Sahin N."/>
        </authorList>
    </citation>
    <scope>NUCLEOTIDE SEQUENCE [LARGE SCALE GENOMIC DNA]</scope>
    <source>
        <strain evidence="2 3">S2509</strain>
    </source>
</reference>
<protein>
    <recommendedName>
        <fullName evidence="1">EcoEI R protein C-terminal domain-containing protein</fullName>
    </recommendedName>
</protein>
<dbReference type="GO" id="GO:0003677">
    <property type="term" value="F:DNA binding"/>
    <property type="evidence" value="ECO:0007669"/>
    <property type="project" value="InterPro"/>
</dbReference>
<accession>A0A5C4QK24</accession>
<organism evidence="2 3">
    <name type="scientific">Micromonospora orduensis</name>
    <dbReference type="NCBI Taxonomy" id="1420891"/>
    <lineage>
        <taxon>Bacteria</taxon>
        <taxon>Bacillati</taxon>
        <taxon>Actinomycetota</taxon>
        <taxon>Actinomycetes</taxon>
        <taxon>Micromonosporales</taxon>
        <taxon>Micromonosporaceae</taxon>
        <taxon>Micromonospora</taxon>
    </lineage>
</organism>
<sequence length="100" mass="11254">MSLIRYTIGQDNELVPYAEKVRERYAGWLRQQEQAGVTFTDAERWWLDRMVEVIAVSAGISPDDLDNAPFTERGGIDGAIRELGPRTATLIDQLNTELTA</sequence>
<dbReference type="Pfam" id="PF08463">
    <property type="entry name" value="EcoEI_R_C"/>
    <property type="match status" value="1"/>
</dbReference>
<gene>
    <name evidence="2" type="ORF">FHG89_18030</name>
</gene>